<comment type="cofactor">
    <cofactor evidence="5">
        <name>Fe(2+)</name>
        <dbReference type="ChEBI" id="CHEBI:29033"/>
    </cofactor>
</comment>
<evidence type="ECO:0000256" key="8">
    <source>
        <dbReference type="ARBA" id="ARBA00022723"/>
    </source>
</evidence>
<dbReference type="EMBL" id="KK103505">
    <property type="protein sequence ID" value="KIY95442.1"/>
    <property type="molecule type" value="Genomic_DNA"/>
</dbReference>
<dbReference type="InterPro" id="IPR013785">
    <property type="entry name" value="Aldolase_TIM"/>
</dbReference>
<evidence type="ECO:0000256" key="10">
    <source>
        <dbReference type="ARBA" id="ARBA00030599"/>
    </source>
</evidence>
<dbReference type="PROSITE" id="PS01086">
    <property type="entry name" value="RIBUL_P_3_EPIMER_2"/>
    <property type="match status" value="1"/>
</dbReference>
<dbReference type="InterPro" id="IPR011060">
    <property type="entry name" value="RibuloseP-bd_barrel"/>
</dbReference>
<dbReference type="OrthoDB" id="1927044at2759"/>
<dbReference type="InterPro" id="IPR026019">
    <property type="entry name" value="Ribul_P_3_epim"/>
</dbReference>
<dbReference type="CDD" id="cd00429">
    <property type="entry name" value="RPE"/>
    <property type="match status" value="1"/>
</dbReference>
<keyword evidence="9 11" id="KW-0413">Isomerase</keyword>
<dbReference type="AlphaFoldDB" id="A0A0D2J6H5"/>
<dbReference type="GO" id="GO:0004750">
    <property type="term" value="F:D-ribulose-phosphate 3-epimerase activity"/>
    <property type="evidence" value="ECO:0007669"/>
    <property type="project" value="UniProtKB-EC"/>
</dbReference>
<comment type="catalytic activity">
    <reaction evidence="1">
        <text>D-ribulose 5-phosphate = D-xylulose 5-phosphate</text>
        <dbReference type="Rhea" id="RHEA:13677"/>
        <dbReference type="ChEBI" id="CHEBI:57737"/>
        <dbReference type="ChEBI" id="CHEBI:58121"/>
        <dbReference type="EC" id="5.1.3.1"/>
    </reaction>
</comment>
<dbReference type="RefSeq" id="XP_013894462.1">
    <property type="nucleotide sequence ID" value="XM_014039008.1"/>
</dbReference>
<keyword evidence="8" id="KW-0479">Metal-binding</keyword>
<accession>A0A0D2J6H5</accession>
<keyword evidence="12" id="KW-1185">Reference proteome</keyword>
<dbReference type="Gene3D" id="3.20.20.70">
    <property type="entry name" value="Aldolase class I"/>
    <property type="match status" value="1"/>
</dbReference>
<dbReference type="SUPFAM" id="SSF51366">
    <property type="entry name" value="Ribulose-phoshate binding barrel"/>
    <property type="match status" value="1"/>
</dbReference>
<dbReference type="STRING" id="145388.A0A0D2J6H5"/>
<dbReference type="GO" id="GO:0006098">
    <property type="term" value="P:pentose-phosphate shunt"/>
    <property type="evidence" value="ECO:0007669"/>
    <property type="project" value="InterPro"/>
</dbReference>
<dbReference type="Pfam" id="PF00834">
    <property type="entry name" value="Ribul_P_3_epim"/>
    <property type="match status" value="2"/>
</dbReference>
<evidence type="ECO:0000313" key="11">
    <source>
        <dbReference type="EMBL" id="KIY95442.1"/>
    </source>
</evidence>
<dbReference type="PROSITE" id="PS01085">
    <property type="entry name" value="RIBUL_P_3_EPIMER_1"/>
    <property type="match status" value="1"/>
</dbReference>
<comment type="cofactor">
    <cofactor evidence="2">
        <name>Mn(2+)</name>
        <dbReference type="ChEBI" id="CHEBI:29035"/>
    </cofactor>
</comment>
<evidence type="ECO:0000313" key="12">
    <source>
        <dbReference type="Proteomes" id="UP000054498"/>
    </source>
</evidence>
<comment type="similarity">
    <text evidence="6">Belongs to the ribulose-phosphate 3-epimerase family.</text>
</comment>
<evidence type="ECO:0000256" key="4">
    <source>
        <dbReference type="ARBA" id="ARBA00001947"/>
    </source>
</evidence>
<evidence type="ECO:0000256" key="5">
    <source>
        <dbReference type="ARBA" id="ARBA00001954"/>
    </source>
</evidence>
<dbReference type="GeneID" id="25729891"/>
<organism evidence="11 12">
    <name type="scientific">Monoraphidium neglectum</name>
    <dbReference type="NCBI Taxonomy" id="145388"/>
    <lineage>
        <taxon>Eukaryota</taxon>
        <taxon>Viridiplantae</taxon>
        <taxon>Chlorophyta</taxon>
        <taxon>core chlorophytes</taxon>
        <taxon>Chlorophyceae</taxon>
        <taxon>CS clade</taxon>
        <taxon>Sphaeropleales</taxon>
        <taxon>Selenastraceae</taxon>
        <taxon>Monoraphidium</taxon>
    </lineage>
</organism>
<dbReference type="KEGG" id="mng:MNEG_12520"/>
<dbReference type="GO" id="GO:0005975">
    <property type="term" value="P:carbohydrate metabolic process"/>
    <property type="evidence" value="ECO:0007669"/>
    <property type="project" value="InterPro"/>
</dbReference>
<dbReference type="InterPro" id="IPR000056">
    <property type="entry name" value="Ribul_P_3_epim-like"/>
</dbReference>
<evidence type="ECO:0000256" key="2">
    <source>
        <dbReference type="ARBA" id="ARBA00001936"/>
    </source>
</evidence>
<evidence type="ECO:0000256" key="3">
    <source>
        <dbReference type="ARBA" id="ARBA00001941"/>
    </source>
</evidence>
<dbReference type="PANTHER" id="PTHR11749">
    <property type="entry name" value="RIBULOSE-5-PHOSPHATE-3-EPIMERASE"/>
    <property type="match status" value="1"/>
</dbReference>
<evidence type="ECO:0000256" key="9">
    <source>
        <dbReference type="ARBA" id="ARBA00023235"/>
    </source>
</evidence>
<dbReference type="GO" id="GO:0046872">
    <property type="term" value="F:metal ion binding"/>
    <property type="evidence" value="ECO:0007669"/>
    <property type="project" value="UniProtKB-KW"/>
</dbReference>
<gene>
    <name evidence="11" type="ORF">MNEG_12520</name>
</gene>
<evidence type="ECO:0000256" key="7">
    <source>
        <dbReference type="ARBA" id="ARBA00013188"/>
    </source>
</evidence>
<dbReference type="Proteomes" id="UP000054498">
    <property type="component" value="Unassembled WGS sequence"/>
</dbReference>
<proteinExistence type="inferred from homology"/>
<evidence type="ECO:0000256" key="6">
    <source>
        <dbReference type="ARBA" id="ARBA00009541"/>
    </source>
</evidence>
<dbReference type="HAMAP" id="MF_02227">
    <property type="entry name" value="RPE"/>
    <property type="match status" value="1"/>
</dbReference>
<comment type="cofactor">
    <cofactor evidence="4">
        <name>Zn(2+)</name>
        <dbReference type="ChEBI" id="CHEBI:29105"/>
    </cofactor>
</comment>
<dbReference type="EC" id="5.1.3.1" evidence="7"/>
<reference evidence="11 12" key="1">
    <citation type="journal article" date="2013" name="BMC Genomics">
        <title>Reconstruction of the lipid metabolism for the microalga Monoraphidium neglectum from its genome sequence reveals characteristics suitable for biofuel production.</title>
        <authorList>
            <person name="Bogen C."/>
            <person name="Al-Dilaimi A."/>
            <person name="Albersmeier A."/>
            <person name="Wichmann J."/>
            <person name="Grundmann M."/>
            <person name="Rupp O."/>
            <person name="Lauersen K.J."/>
            <person name="Blifernez-Klassen O."/>
            <person name="Kalinowski J."/>
            <person name="Goesmann A."/>
            <person name="Mussgnug J.H."/>
            <person name="Kruse O."/>
        </authorList>
    </citation>
    <scope>NUCLEOTIDE SEQUENCE [LARGE SCALE GENOMIC DNA]</scope>
    <source>
        <strain evidence="11 12">SAG 48.87</strain>
    </source>
</reference>
<comment type="cofactor">
    <cofactor evidence="3">
        <name>Co(2+)</name>
        <dbReference type="ChEBI" id="CHEBI:48828"/>
    </cofactor>
</comment>
<protein>
    <recommendedName>
        <fullName evidence="7">ribulose-phosphate 3-epimerase</fullName>
        <ecNumber evidence="7">5.1.3.1</ecNumber>
    </recommendedName>
    <alternativeName>
        <fullName evidence="10">Pentose-5-phosphate 3-epimerase</fullName>
    </alternativeName>
</protein>
<sequence>MALLASTSKLASGARPVAASRRTAVRVQATSRVDRYSKNDIIVSPSILSADFAKLGDEVRAIDQAGCEWVHIDVMDGRFVPNITIGPLIVEALRPVTDKVLDCHLMIVEPELRVADFAKAGADIISVHAEQSSTIHLHRVVNQVRTRAAAAARALARAQSQSQTQSGYRIKDLGVKAGVVLNPGTPLSTIEYVLDQVDLVLIMSVNPGFGGQSFIESQVAKIRELKKLCLEKGVNPWIEVDGGVTPANAWKVIDAGANALVAGSAVFKAPSYRDAINGIKASKKPVAAAVA</sequence>
<name>A0A0D2J6H5_9CHLO</name>
<evidence type="ECO:0000256" key="1">
    <source>
        <dbReference type="ARBA" id="ARBA00001782"/>
    </source>
</evidence>